<name>A0ABX8R5L3_9ACTN</name>
<dbReference type="RefSeq" id="WP_231331848.1">
    <property type="nucleotide sequence ID" value="NZ_CP059572.1"/>
</dbReference>
<organism evidence="1 2">
    <name type="scientific">Actinomadura graeca</name>
    <dbReference type="NCBI Taxonomy" id="2750812"/>
    <lineage>
        <taxon>Bacteria</taxon>
        <taxon>Bacillati</taxon>
        <taxon>Actinomycetota</taxon>
        <taxon>Actinomycetes</taxon>
        <taxon>Streptosporangiales</taxon>
        <taxon>Thermomonosporaceae</taxon>
        <taxon>Actinomadura</taxon>
    </lineage>
</organism>
<sequence length="376" mass="39246">MPPEMVAGLRGPVVWSYSADDGTETARVAARLVTAMPAGRPAGDQAVLSVRSVRDGAGLDRLAATASGPAQRLREENYRRAPDHGAWVRSGDRPADATGPGLPLHAIVHRGGRWTILHADDSGAEDRARVGDVVLRGLVAAVLAARGALTVHASAATDGEGRAVVFLGDSGSGKSTLALHLARAGATQARDARTGGGFVSGDRTLLVPGREGWWAVGSGLLPRFRWGTLTGLGLAGRVRAASLLRHGDGHHRLGDLPRTPNKVIFTPRESEHVLGVRTVDCAPIGRLVVLSAAEGGAPAVRPLGPGETAAAVRAHLLPSDAGFLEWHFPRCPDGLRDVTGLAADVARTRLEWDPVRHHDQDPLGHVLADATATEAP</sequence>
<dbReference type="SUPFAM" id="SSF53795">
    <property type="entry name" value="PEP carboxykinase-like"/>
    <property type="match status" value="1"/>
</dbReference>
<reference evidence="1" key="1">
    <citation type="submission" date="2020-07" db="EMBL/GenBank/DDBJ databases">
        <authorList>
            <person name="Tarantini F.S."/>
            <person name="Hong K.W."/>
            <person name="Chan K.G."/>
        </authorList>
    </citation>
    <scope>NUCLEOTIDE SEQUENCE</scope>
    <source>
        <strain evidence="1">32-07</strain>
    </source>
</reference>
<dbReference type="Gene3D" id="3.40.50.300">
    <property type="entry name" value="P-loop containing nucleotide triphosphate hydrolases"/>
    <property type="match status" value="1"/>
</dbReference>
<evidence type="ECO:0000313" key="1">
    <source>
        <dbReference type="EMBL" id="QXJ25699.1"/>
    </source>
</evidence>
<dbReference type="Proteomes" id="UP001049518">
    <property type="component" value="Chromosome"/>
</dbReference>
<protein>
    <submittedName>
        <fullName evidence="1">Uncharacterized protein</fullName>
    </submittedName>
</protein>
<proteinExistence type="predicted"/>
<dbReference type="InterPro" id="IPR027417">
    <property type="entry name" value="P-loop_NTPase"/>
</dbReference>
<keyword evidence="2" id="KW-1185">Reference proteome</keyword>
<evidence type="ECO:0000313" key="2">
    <source>
        <dbReference type="Proteomes" id="UP001049518"/>
    </source>
</evidence>
<gene>
    <name evidence="1" type="ORF">AGRA3207_007227</name>
</gene>
<dbReference type="EMBL" id="CP059572">
    <property type="protein sequence ID" value="QXJ25699.1"/>
    <property type="molecule type" value="Genomic_DNA"/>
</dbReference>
<accession>A0ABX8R5L3</accession>